<name>A0A8S9VBT1_PHYIN</name>
<comment type="caution">
    <text evidence="3">The sequence shown here is derived from an EMBL/GenBank/DDBJ whole genome shotgun (WGS) entry which is preliminary data.</text>
</comment>
<dbReference type="Proteomes" id="UP000704712">
    <property type="component" value="Unassembled WGS sequence"/>
</dbReference>
<gene>
    <name evidence="3" type="ORF">GN958_ATG01938</name>
</gene>
<keyword evidence="2" id="KW-0812">Transmembrane</keyword>
<evidence type="ECO:0000256" key="2">
    <source>
        <dbReference type="SAM" id="Phobius"/>
    </source>
</evidence>
<feature type="transmembrane region" description="Helical" evidence="2">
    <location>
        <begin position="114"/>
        <end position="134"/>
    </location>
</feature>
<protein>
    <submittedName>
        <fullName evidence="3">Uncharacterized protein</fullName>
    </submittedName>
</protein>
<feature type="region of interest" description="Disordered" evidence="1">
    <location>
        <begin position="21"/>
        <end position="52"/>
    </location>
</feature>
<dbReference type="AlphaFoldDB" id="A0A8S9VBT1"/>
<dbReference type="EMBL" id="JAACNO010000211">
    <property type="protein sequence ID" value="KAF4148864.1"/>
    <property type="molecule type" value="Genomic_DNA"/>
</dbReference>
<accession>A0A8S9VBT1</accession>
<evidence type="ECO:0000313" key="4">
    <source>
        <dbReference type="Proteomes" id="UP000704712"/>
    </source>
</evidence>
<evidence type="ECO:0000256" key="1">
    <source>
        <dbReference type="SAM" id="MobiDB-lite"/>
    </source>
</evidence>
<reference evidence="3" key="1">
    <citation type="submission" date="2020-03" db="EMBL/GenBank/DDBJ databases">
        <title>Hybrid Assembly of Korean Phytophthora infestans isolates.</title>
        <authorList>
            <person name="Prokchorchik M."/>
            <person name="Lee Y."/>
            <person name="Seo J."/>
            <person name="Cho J.-H."/>
            <person name="Park Y.-E."/>
            <person name="Jang D.-C."/>
            <person name="Im J.-S."/>
            <person name="Choi J.-G."/>
            <person name="Park H.-J."/>
            <person name="Lee G.-B."/>
            <person name="Lee Y.-G."/>
            <person name="Hong S.-Y."/>
            <person name="Cho K."/>
            <person name="Sohn K.H."/>
        </authorList>
    </citation>
    <scope>NUCLEOTIDE SEQUENCE</scope>
    <source>
        <strain evidence="3">KR_2_A2</strain>
    </source>
</reference>
<keyword evidence="2" id="KW-1133">Transmembrane helix</keyword>
<proteinExistence type="predicted"/>
<feature type="compositionally biased region" description="Acidic residues" evidence="1">
    <location>
        <begin position="37"/>
        <end position="52"/>
    </location>
</feature>
<evidence type="ECO:0000313" key="3">
    <source>
        <dbReference type="EMBL" id="KAF4148864.1"/>
    </source>
</evidence>
<organism evidence="3 4">
    <name type="scientific">Phytophthora infestans</name>
    <name type="common">Potato late blight agent</name>
    <name type="synonym">Botrytis infestans</name>
    <dbReference type="NCBI Taxonomy" id="4787"/>
    <lineage>
        <taxon>Eukaryota</taxon>
        <taxon>Sar</taxon>
        <taxon>Stramenopiles</taxon>
        <taxon>Oomycota</taxon>
        <taxon>Peronosporomycetes</taxon>
        <taxon>Peronosporales</taxon>
        <taxon>Peronosporaceae</taxon>
        <taxon>Phytophthora</taxon>
    </lineage>
</organism>
<sequence>MQRMRKTTMFKALMVEKARFEEEEARRRNKTLNFEAERDEESILNDEGEDYDKDERVSCADCEREDDAGVDKDEDVRVEFDLMQENFTNSRQKNMTFKWRNQQAEFWMTRCLSIMVRAALAYAENPLAIFYFFLSKEL</sequence>
<keyword evidence="2" id="KW-0472">Membrane</keyword>